<dbReference type="EMBL" id="SGWQ01000001">
    <property type="protein sequence ID" value="RZS44199.1"/>
    <property type="molecule type" value="Genomic_DNA"/>
</dbReference>
<reference evidence="1 2" key="1">
    <citation type="submission" date="2019-02" db="EMBL/GenBank/DDBJ databases">
        <title>Genomic Encyclopedia of Type Strains, Phase IV (KMG-IV): sequencing the most valuable type-strain genomes for metagenomic binning, comparative biology and taxonomic classification.</title>
        <authorList>
            <person name="Goeker M."/>
        </authorList>
    </citation>
    <scope>NUCLEOTIDE SEQUENCE [LARGE SCALE GENOMIC DNA]</scope>
    <source>
        <strain evidence="1 2">DSM 101727</strain>
    </source>
</reference>
<name>A0A4Q7L3M8_9PSEU</name>
<accession>A0A4Q7L3M8</accession>
<dbReference type="AlphaFoldDB" id="A0A4Q7L3M8"/>
<proteinExistence type="predicted"/>
<sequence length="137" mass="15304">MLSSFRAVSDAGNVAAQLIAGNERLRDVWRFAVVQMLDDYRSVLRHKGIDAASAMWRDAPEPVGDLRADAAFAALAEHLARHDGWPVPRWASDPAREALPWWFVTELRGMHPRALVESPASFRKRGVCITSDALERV</sequence>
<evidence type="ECO:0000313" key="1">
    <source>
        <dbReference type="EMBL" id="RZS44199.1"/>
    </source>
</evidence>
<keyword evidence="2" id="KW-1185">Reference proteome</keyword>
<comment type="caution">
    <text evidence="1">The sequence shown here is derived from an EMBL/GenBank/DDBJ whole genome shotgun (WGS) entry which is preliminary data.</text>
</comment>
<dbReference type="Proteomes" id="UP000294257">
    <property type="component" value="Unassembled WGS sequence"/>
</dbReference>
<gene>
    <name evidence="1" type="ORF">EV193_10174</name>
</gene>
<evidence type="ECO:0000313" key="2">
    <source>
        <dbReference type="Proteomes" id="UP000294257"/>
    </source>
</evidence>
<protein>
    <submittedName>
        <fullName evidence="1">Uncharacterized protein</fullName>
    </submittedName>
</protein>
<organism evidence="1 2">
    <name type="scientific">Herbihabitans rhizosphaerae</name>
    <dbReference type="NCBI Taxonomy" id="1872711"/>
    <lineage>
        <taxon>Bacteria</taxon>
        <taxon>Bacillati</taxon>
        <taxon>Actinomycetota</taxon>
        <taxon>Actinomycetes</taxon>
        <taxon>Pseudonocardiales</taxon>
        <taxon>Pseudonocardiaceae</taxon>
        <taxon>Herbihabitans</taxon>
    </lineage>
</organism>